<dbReference type="Proteomes" id="UP000567795">
    <property type="component" value="Unassembled WGS sequence"/>
</dbReference>
<dbReference type="EMBL" id="JACBZD010000001">
    <property type="protein sequence ID" value="NYI04527.1"/>
    <property type="molecule type" value="Genomic_DNA"/>
</dbReference>
<dbReference type="InterPro" id="IPR016032">
    <property type="entry name" value="Sig_transdc_resp-reg_C-effctor"/>
</dbReference>
<protein>
    <submittedName>
        <fullName evidence="2">Sugar-specific transcriptional regulator TrmB</fullName>
    </submittedName>
</protein>
<dbReference type="GO" id="GO:0003677">
    <property type="term" value="F:DNA binding"/>
    <property type="evidence" value="ECO:0007669"/>
    <property type="project" value="InterPro"/>
</dbReference>
<comment type="caution">
    <text evidence="2">The sequence shown here is derived from an EMBL/GenBank/DDBJ whole genome shotgun (WGS) entry which is preliminary data.</text>
</comment>
<feature type="domain" description="HTH luxR-type" evidence="1">
    <location>
        <begin position="286"/>
        <end position="343"/>
    </location>
</feature>
<dbReference type="SUPFAM" id="SSF46894">
    <property type="entry name" value="C-terminal effector domain of the bipartite response regulators"/>
    <property type="match status" value="1"/>
</dbReference>
<dbReference type="PANTHER" id="PTHR34293">
    <property type="entry name" value="HTH-TYPE TRANSCRIPTIONAL REGULATOR TRMBL2"/>
    <property type="match status" value="1"/>
</dbReference>
<evidence type="ECO:0000313" key="3">
    <source>
        <dbReference type="Proteomes" id="UP000567795"/>
    </source>
</evidence>
<dbReference type="SUPFAM" id="SSF46785">
    <property type="entry name" value="Winged helix' DNA-binding domain"/>
    <property type="match status" value="1"/>
</dbReference>
<dbReference type="Pfam" id="PF01978">
    <property type="entry name" value="TrmB"/>
    <property type="match status" value="1"/>
</dbReference>
<name>A0A852ZSP8_9ACTN</name>
<dbReference type="AlphaFoldDB" id="A0A852ZSP8"/>
<dbReference type="RefSeq" id="WP_179813405.1">
    <property type="nucleotide sequence ID" value="NZ_JACBZD010000001.1"/>
</dbReference>
<dbReference type="InterPro" id="IPR002831">
    <property type="entry name" value="Tscrpt_reg_TrmB_N"/>
</dbReference>
<dbReference type="InterPro" id="IPR051797">
    <property type="entry name" value="TrmB-like"/>
</dbReference>
<proteinExistence type="predicted"/>
<dbReference type="GO" id="GO:0006355">
    <property type="term" value="P:regulation of DNA-templated transcription"/>
    <property type="evidence" value="ECO:0007669"/>
    <property type="project" value="InterPro"/>
</dbReference>
<gene>
    <name evidence="2" type="ORF">FHU37_001470</name>
</gene>
<keyword evidence="3" id="KW-1185">Reference proteome</keyword>
<evidence type="ECO:0000259" key="1">
    <source>
        <dbReference type="SMART" id="SM00421"/>
    </source>
</evidence>
<dbReference type="SMART" id="SM00421">
    <property type="entry name" value="HTH_LUXR"/>
    <property type="match status" value="1"/>
</dbReference>
<dbReference type="InterPro" id="IPR036388">
    <property type="entry name" value="WH-like_DNA-bd_sf"/>
</dbReference>
<organism evidence="2 3">
    <name type="scientific">Allostreptomyces psammosilenae</name>
    <dbReference type="NCBI Taxonomy" id="1892865"/>
    <lineage>
        <taxon>Bacteria</taxon>
        <taxon>Bacillati</taxon>
        <taxon>Actinomycetota</taxon>
        <taxon>Actinomycetes</taxon>
        <taxon>Kitasatosporales</taxon>
        <taxon>Streptomycetaceae</taxon>
        <taxon>Allostreptomyces</taxon>
    </lineage>
</organism>
<reference evidence="2 3" key="1">
    <citation type="submission" date="2020-07" db="EMBL/GenBank/DDBJ databases">
        <title>Sequencing the genomes of 1000 actinobacteria strains.</title>
        <authorList>
            <person name="Klenk H.-P."/>
        </authorList>
    </citation>
    <scope>NUCLEOTIDE SEQUENCE [LARGE SCALE GENOMIC DNA]</scope>
    <source>
        <strain evidence="2 3">DSM 42178</strain>
    </source>
</reference>
<accession>A0A852ZSP8</accession>
<evidence type="ECO:0000313" key="2">
    <source>
        <dbReference type="EMBL" id="NYI04527.1"/>
    </source>
</evidence>
<dbReference type="InterPro" id="IPR000792">
    <property type="entry name" value="Tscrpt_reg_LuxR_C"/>
</dbReference>
<sequence length="353" mass="37950">MLTLVGLDAETERVYRQLVRLGSGSVAELAGRAGVDPETARHCLRALRRRGLVSRESGADGRPPAEGADGAAAERYTAAPPAVALAGVLEQYRHDLRRAELAATDLAGQFRADAPPDLPHELVEVVVGAEAVRQRFAQIQSGAGEEVLAFVTARPTLVTGAENTAEDRAVRRGVRYRVVVERPAVEALRGRAGGEPAQDPAAEELRQLRVMETVPGKLVVADRRVALLPLTDATTDARAAALVVRAPALLESLVNAFEAIWSRAWPIPVTPDGRVTVGRLPARLPEDGPDTTDLLLLSLLMAGMTDAGTARQLGLSERTVQRRVRRLMGIAGVTSRLQLGWVARDRGWVPSWR</sequence>
<dbReference type="PANTHER" id="PTHR34293:SF1">
    <property type="entry name" value="HTH-TYPE TRANSCRIPTIONAL REGULATOR TRMBL2"/>
    <property type="match status" value="1"/>
</dbReference>
<dbReference type="Gene3D" id="1.10.10.10">
    <property type="entry name" value="Winged helix-like DNA-binding domain superfamily/Winged helix DNA-binding domain"/>
    <property type="match status" value="2"/>
</dbReference>
<dbReference type="InterPro" id="IPR036390">
    <property type="entry name" value="WH_DNA-bd_sf"/>
</dbReference>